<evidence type="ECO:0000313" key="4">
    <source>
        <dbReference type="Proteomes" id="UP000467124"/>
    </source>
</evidence>
<evidence type="ECO:0000313" key="3">
    <source>
        <dbReference type="EMBL" id="MYR35172.1"/>
    </source>
</evidence>
<dbReference type="EMBL" id="WWHY01000001">
    <property type="protein sequence ID" value="MYR35172.1"/>
    <property type="molecule type" value="Genomic_DNA"/>
</dbReference>
<name>A0A7K2IYX9_9ACTN</name>
<dbReference type="PANTHER" id="PTHR37826">
    <property type="entry name" value="FLOTILLIN BAND_7_5 DOMAIN PROTEIN"/>
    <property type="match status" value="1"/>
</dbReference>
<sequence length="364" mass="40601">MTENTTTPPEGPRVFPCGGCGARLEFAPGTERMLCPYCGHTDEVAAPERRIREHKVQDLFRRTPMADLVPHELVCQGCGAHLQSDQLAHNCQFCASPLVIDPASEDVVPPEAVLPFAVDRSGARGALASWTRTRWFAPNSLKKVGEAERLKSTYLPHWTFDAATASDYKGQRGEYYYVTETYTTQENGKTVTKTRQVRKTRWYPASGRVSRDFDDVLVNATTRLSPERVTALEPWDLKQARPFTHAYLAGHEALRYDMEPEEGLDRAKGIMAKQIDKDCRRDIGGDEQRVHSVSTRYSDVTGKLMLLPVWAGAYLHGGKSYQMVINGQTGEVQGERPYSAVKIAFAVLAMLAVVALLVYIYLQG</sequence>
<dbReference type="PANTHER" id="PTHR37826:SF3">
    <property type="entry name" value="J DOMAIN-CONTAINING PROTEIN"/>
    <property type="match status" value="1"/>
</dbReference>
<gene>
    <name evidence="3" type="ORF">GTW20_23650</name>
    <name evidence="2" type="ORF">VSQ78_02655</name>
</gene>
<comment type="caution">
    <text evidence="3">The sequence shown here is derived from an EMBL/GenBank/DDBJ whole genome shotgun (WGS) entry which is preliminary data.</text>
</comment>
<reference evidence="2 5" key="2">
    <citation type="submission" date="2024-01" db="EMBL/GenBank/DDBJ databases">
        <title>Genome mining of biosynthetic gene clusters to explore secondary metabolites of Streptomyces sp.</title>
        <authorList>
            <person name="Baig A."/>
            <person name="Ajitkumar Shintre N."/>
            <person name="Kumar H."/>
            <person name="Anbarasu A."/>
            <person name="Ramaiah S."/>
        </authorList>
    </citation>
    <scope>NUCLEOTIDE SEQUENCE [LARGE SCALE GENOMIC DNA]</scope>
    <source>
        <strain evidence="2 5">A01</strain>
    </source>
</reference>
<accession>A0A7K2IYX9</accession>
<reference evidence="3 4" key="1">
    <citation type="journal article" date="2019" name="Nat. Commun.">
        <title>The antimicrobial potential of Streptomyces from insect microbiomes.</title>
        <authorList>
            <person name="Chevrette M.G."/>
            <person name="Carlson C.M."/>
            <person name="Ortega H.E."/>
            <person name="Thomas C."/>
            <person name="Ananiev G.E."/>
            <person name="Barns K.J."/>
            <person name="Book A.J."/>
            <person name="Cagnazzo J."/>
            <person name="Carlos C."/>
            <person name="Flanigan W."/>
            <person name="Grubbs K.J."/>
            <person name="Horn H.A."/>
            <person name="Hoffmann F.M."/>
            <person name="Klassen J.L."/>
            <person name="Knack J.J."/>
            <person name="Lewin G.R."/>
            <person name="McDonald B.R."/>
            <person name="Muller L."/>
            <person name="Melo W.G.P."/>
            <person name="Pinto-Tomas A.A."/>
            <person name="Schmitz A."/>
            <person name="Wendt-Pienkowski E."/>
            <person name="Wildman S."/>
            <person name="Zhao M."/>
            <person name="Zhang F."/>
            <person name="Bugni T.S."/>
            <person name="Andes D.R."/>
            <person name="Pupo M.T."/>
            <person name="Currie C.R."/>
        </authorList>
    </citation>
    <scope>NUCLEOTIDE SEQUENCE [LARGE SCALE GENOMIC DNA]</scope>
    <source>
        <strain evidence="3 4">SID5840</strain>
    </source>
</reference>
<dbReference type="Proteomes" id="UP001585053">
    <property type="component" value="Unassembled WGS sequence"/>
</dbReference>
<dbReference type="Proteomes" id="UP000467124">
    <property type="component" value="Unassembled WGS sequence"/>
</dbReference>
<keyword evidence="1" id="KW-0812">Transmembrane</keyword>
<keyword evidence="1" id="KW-0472">Membrane</keyword>
<proteinExistence type="predicted"/>
<dbReference type="OMA" id="WFAPNGL"/>
<evidence type="ECO:0000313" key="2">
    <source>
        <dbReference type="EMBL" id="MFB8766586.1"/>
    </source>
</evidence>
<keyword evidence="5" id="KW-1185">Reference proteome</keyword>
<organism evidence="3 4">
    <name type="scientific">Nocardiopsis alba</name>
    <dbReference type="NCBI Taxonomy" id="53437"/>
    <lineage>
        <taxon>Bacteria</taxon>
        <taxon>Bacillati</taxon>
        <taxon>Actinomycetota</taxon>
        <taxon>Actinomycetes</taxon>
        <taxon>Streptosporangiales</taxon>
        <taxon>Nocardiopsidaceae</taxon>
        <taxon>Nocardiopsis</taxon>
    </lineage>
</organism>
<dbReference type="AlphaFoldDB" id="A0A7K2IYX9"/>
<dbReference type="EMBL" id="JAYMRS010000001">
    <property type="protein sequence ID" value="MFB8766586.1"/>
    <property type="molecule type" value="Genomic_DNA"/>
</dbReference>
<dbReference type="RefSeq" id="WP_014912326.1">
    <property type="nucleotide sequence ID" value="NZ_CBDRHC010000002.1"/>
</dbReference>
<keyword evidence="1" id="KW-1133">Transmembrane helix</keyword>
<protein>
    <submittedName>
        <fullName evidence="3">Uncharacterized protein</fullName>
    </submittedName>
</protein>
<feature type="transmembrane region" description="Helical" evidence="1">
    <location>
        <begin position="343"/>
        <end position="362"/>
    </location>
</feature>
<evidence type="ECO:0000256" key="1">
    <source>
        <dbReference type="SAM" id="Phobius"/>
    </source>
</evidence>
<evidence type="ECO:0000313" key="5">
    <source>
        <dbReference type="Proteomes" id="UP001585053"/>
    </source>
</evidence>